<comment type="catalytic activity">
    <reaction evidence="8">
        <text>GTP + H2O = GDP + phosphate + H(+)</text>
        <dbReference type="Rhea" id="RHEA:19669"/>
        <dbReference type="ChEBI" id="CHEBI:15377"/>
        <dbReference type="ChEBI" id="CHEBI:15378"/>
        <dbReference type="ChEBI" id="CHEBI:37565"/>
        <dbReference type="ChEBI" id="CHEBI:43474"/>
        <dbReference type="ChEBI" id="CHEBI:58189"/>
    </reaction>
</comment>
<evidence type="ECO:0000256" key="5">
    <source>
        <dbReference type="ARBA" id="ARBA00022801"/>
    </source>
</evidence>
<evidence type="ECO:0000256" key="4">
    <source>
        <dbReference type="ARBA" id="ARBA00022741"/>
    </source>
</evidence>
<accession>A0A672RQ67</accession>
<dbReference type="CDD" id="cd01857">
    <property type="entry name" value="HSR1_MMR1"/>
    <property type="match status" value="1"/>
</dbReference>
<dbReference type="Ensembl" id="ENSSGRT00000096874.1">
    <property type="protein sequence ID" value="ENSSGRP00000091023.1"/>
    <property type="gene ID" value="ENSSGRG00000045581.1"/>
</dbReference>
<dbReference type="InterPro" id="IPR027417">
    <property type="entry name" value="P-loop_NTPase"/>
</dbReference>
<keyword evidence="4" id="KW-0547">Nucleotide-binding</keyword>
<keyword evidence="5" id="KW-0378">Hydrolase</keyword>
<evidence type="ECO:0000256" key="7">
    <source>
        <dbReference type="ARBA" id="ARBA00040145"/>
    </source>
</evidence>
<dbReference type="GO" id="GO:0003924">
    <property type="term" value="F:GTPase activity"/>
    <property type="evidence" value="ECO:0007669"/>
    <property type="project" value="InterPro"/>
</dbReference>
<dbReference type="Proteomes" id="UP000472262">
    <property type="component" value="Unassembled WGS sequence"/>
</dbReference>
<evidence type="ECO:0000256" key="3">
    <source>
        <dbReference type="ARBA" id="ARBA00022490"/>
    </source>
</evidence>
<dbReference type="GO" id="GO:0005829">
    <property type="term" value="C:cytosol"/>
    <property type="evidence" value="ECO:0007669"/>
    <property type="project" value="TreeGrafter"/>
</dbReference>
<dbReference type="Gene3D" id="3.40.50.300">
    <property type="entry name" value="P-loop containing nucleotide triphosphate hydrolases"/>
    <property type="match status" value="1"/>
</dbReference>
<feature type="compositionally biased region" description="Basic residues" evidence="10">
    <location>
        <begin position="577"/>
        <end position="599"/>
    </location>
</feature>
<feature type="domain" description="CP-type G" evidence="11">
    <location>
        <begin position="165"/>
        <end position="392"/>
    </location>
</feature>
<dbReference type="PANTHER" id="PTHR45709:SF2">
    <property type="entry name" value="LARGE SUBUNIT GTPASE 1 HOMOLOG"/>
    <property type="match status" value="1"/>
</dbReference>
<dbReference type="GO" id="GO:0015030">
    <property type="term" value="C:Cajal body"/>
    <property type="evidence" value="ECO:0007669"/>
    <property type="project" value="UniProtKB-SubCell"/>
</dbReference>
<gene>
    <name evidence="12" type="primary">LOC107551801</name>
</gene>
<evidence type="ECO:0000256" key="2">
    <source>
        <dbReference type="ARBA" id="ARBA00004496"/>
    </source>
</evidence>
<comment type="function">
    <text evidence="9">Functions as a GTPase. May act by mediating the release of NMD3 from the 60S ribosomal subunit after export into the cytoplasm during the 60S ribosomal subunit maturation.</text>
</comment>
<dbReference type="AlphaFoldDB" id="A0A672RQ67"/>
<feature type="region of interest" description="Disordered" evidence="10">
    <location>
        <begin position="560"/>
        <end position="599"/>
    </location>
</feature>
<reference evidence="12" key="2">
    <citation type="submission" date="2025-09" db="UniProtKB">
        <authorList>
            <consortium name="Ensembl"/>
        </authorList>
    </citation>
    <scope>IDENTIFICATION</scope>
</reference>
<dbReference type="InterPro" id="IPR006073">
    <property type="entry name" value="GTP-bd"/>
</dbReference>
<dbReference type="InterPro" id="IPR043358">
    <property type="entry name" value="GNL1-like"/>
</dbReference>
<evidence type="ECO:0000259" key="11">
    <source>
        <dbReference type="PROSITE" id="PS51721"/>
    </source>
</evidence>
<dbReference type="SUPFAM" id="SSF52540">
    <property type="entry name" value="P-loop containing nucleoside triphosphate hydrolases"/>
    <property type="match status" value="1"/>
</dbReference>
<evidence type="ECO:0000313" key="13">
    <source>
        <dbReference type="Proteomes" id="UP000472262"/>
    </source>
</evidence>
<keyword evidence="13" id="KW-1185">Reference proteome</keyword>
<evidence type="ECO:0000256" key="1">
    <source>
        <dbReference type="ARBA" id="ARBA00004408"/>
    </source>
</evidence>
<keyword evidence="6" id="KW-0342">GTP-binding</keyword>
<dbReference type="GO" id="GO:0000054">
    <property type="term" value="P:ribosomal subunit export from nucleus"/>
    <property type="evidence" value="ECO:0007669"/>
    <property type="project" value="TreeGrafter"/>
</dbReference>
<feature type="compositionally biased region" description="Acidic residues" evidence="10">
    <location>
        <begin position="253"/>
        <end position="271"/>
    </location>
</feature>
<reference evidence="12" key="1">
    <citation type="submission" date="2025-08" db="UniProtKB">
        <authorList>
            <consortium name="Ensembl"/>
        </authorList>
    </citation>
    <scope>IDENTIFICATION</scope>
</reference>
<dbReference type="GO" id="GO:0005525">
    <property type="term" value="F:GTP binding"/>
    <property type="evidence" value="ECO:0007669"/>
    <property type="project" value="UniProtKB-KW"/>
</dbReference>
<protein>
    <recommendedName>
        <fullName evidence="7">Large subunit GTPase 1 homolog</fullName>
    </recommendedName>
</protein>
<keyword evidence="3" id="KW-0963">Cytoplasm</keyword>
<sequence length="599" mass="68625">MGKKKTRGEGSGLGRALIKERLNAGRGYRRNDTWLHTSELNDGYDWGRLNLQSVTEQSSLDDFLATAELAGTEFVAEKLNIKFVPAEARTGLLSAEESTRLKKLHEDNKQFLRIPRRPPWDESTSPEVLQQNERDSFLTWRRELARLEEEQKLILTPFERNLDFWRQLWRVIERSDVVVQIVDARKPLLFRCPDLEKYVKEVSVHKVNMLLLNKADLLTREQRRAWARYFQKEGIRAVFWSALAEAQRLEAEEKGEELMDQEDQSDTEQEATDLHEEHKWQTCSEESGDEDHVEEKPESTAVSSFYNSSRLLRKNELLEIFKSVRSGPACKDGQITVGLVGYPNVGKSSTINTILRNKKVSVSATPGHTKHFQTLFVDPGLCLCDCPGLVMPSFVSTKAEMICSGILPIDQMRDHVPTIPRTVLEGTYGINIIRPREDEDPDRPPTYEELLMAYGYMRGFMTAHGQPDQSRSARYILKDYVSGKLLYCHPPPHINPQDFQPQHARFAKRSGGFEQIGSHADKPEKVRRIENTVDKHFFHQENVQALTKGVQMVMGYKPGSGPVGPLNANTEQQTGKPWKKHGNRNKKEKVRRLNKHLDA</sequence>
<evidence type="ECO:0000256" key="9">
    <source>
        <dbReference type="ARBA" id="ARBA00093349"/>
    </source>
</evidence>
<dbReference type="PRINTS" id="PR00326">
    <property type="entry name" value="GTP1OBG"/>
</dbReference>
<dbReference type="Pfam" id="PF01926">
    <property type="entry name" value="MMR_HSR1"/>
    <property type="match status" value="1"/>
</dbReference>
<evidence type="ECO:0000256" key="6">
    <source>
        <dbReference type="ARBA" id="ARBA00023134"/>
    </source>
</evidence>
<evidence type="ECO:0000313" key="12">
    <source>
        <dbReference type="Ensembl" id="ENSSGRP00000091023.1"/>
    </source>
</evidence>
<proteinExistence type="predicted"/>
<evidence type="ECO:0000256" key="8">
    <source>
        <dbReference type="ARBA" id="ARBA00048548"/>
    </source>
</evidence>
<dbReference type="PROSITE" id="PS51721">
    <property type="entry name" value="G_CP"/>
    <property type="match status" value="1"/>
</dbReference>
<organism evidence="12 13">
    <name type="scientific">Sinocyclocheilus grahami</name>
    <name type="common">Dianchi golden-line fish</name>
    <name type="synonym">Barbus grahami</name>
    <dbReference type="NCBI Taxonomy" id="75366"/>
    <lineage>
        <taxon>Eukaryota</taxon>
        <taxon>Metazoa</taxon>
        <taxon>Chordata</taxon>
        <taxon>Craniata</taxon>
        <taxon>Vertebrata</taxon>
        <taxon>Euteleostomi</taxon>
        <taxon>Actinopterygii</taxon>
        <taxon>Neopterygii</taxon>
        <taxon>Teleostei</taxon>
        <taxon>Ostariophysi</taxon>
        <taxon>Cypriniformes</taxon>
        <taxon>Cyprinidae</taxon>
        <taxon>Cyprininae</taxon>
        <taxon>Sinocyclocheilus</taxon>
    </lineage>
</organism>
<evidence type="ECO:0000256" key="10">
    <source>
        <dbReference type="SAM" id="MobiDB-lite"/>
    </source>
</evidence>
<feature type="region of interest" description="Disordered" evidence="10">
    <location>
        <begin position="252"/>
        <end position="299"/>
    </location>
</feature>
<dbReference type="InterPro" id="IPR030378">
    <property type="entry name" value="G_CP_dom"/>
</dbReference>
<comment type="subcellular location">
    <subcellularLocation>
        <location evidence="2">Cytoplasm</location>
    </subcellularLocation>
    <subcellularLocation>
        <location evidence="1">Nucleus</location>
        <location evidence="1">Cajal body</location>
    </subcellularLocation>
</comment>
<dbReference type="PANTHER" id="PTHR45709">
    <property type="entry name" value="LARGE SUBUNIT GTPASE 1 HOMOLOG-RELATED"/>
    <property type="match status" value="1"/>
</dbReference>
<name>A0A672RQ67_SINGR</name>